<evidence type="ECO:0000256" key="6">
    <source>
        <dbReference type="SAM" id="Phobius"/>
    </source>
</evidence>
<organism evidence="7">
    <name type="scientific">uncultured marine bacterium Ant4D3</name>
    <dbReference type="NCBI Taxonomy" id="360423"/>
    <lineage>
        <taxon>Bacteria</taxon>
        <taxon>environmental samples</taxon>
    </lineage>
</organism>
<dbReference type="GO" id="GO:0015171">
    <property type="term" value="F:amino acid transmembrane transporter activity"/>
    <property type="evidence" value="ECO:0007669"/>
    <property type="project" value="TreeGrafter"/>
</dbReference>
<keyword evidence="4 6" id="KW-1133">Transmembrane helix</keyword>
<evidence type="ECO:0000256" key="1">
    <source>
        <dbReference type="ARBA" id="ARBA00004651"/>
    </source>
</evidence>
<dbReference type="AlphaFoldDB" id="Q2PYL6"/>
<dbReference type="Pfam" id="PF01810">
    <property type="entry name" value="LysE"/>
    <property type="match status" value="1"/>
</dbReference>
<evidence type="ECO:0000256" key="3">
    <source>
        <dbReference type="ARBA" id="ARBA00022692"/>
    </source>
</evidence>
<name>Q2PYL6_9BACT</name>
<accession>Q2PYL6</accession>
<evidence type="ECO:0000256" key="5">
    <source>
        <dbReference type="ARBA" id="ARBA00023136"/>
    </source>
</evidence>
<dbReference type="PANTHER" id="PTHR30086:SF20">
    <property type="entry name" value="ARGININE EXPORTER PROTEIN ARGO-RELATED"/>
    <property type="match status" value="1"/>
</dbReference>
<dbReference type="InterPro" id="IPR001123">
    <property type="entry name" value="LeuE-type"/>
</dbReference>
<dbReference type="PANTHER" id="PTHR30086">
    <property type="entry name" value="ARGININE EXPORTER PROTEIN ARGO"/>
    <property type="match status" value="1"/>
</dbReference>
<comment type="subcellular location">
    <subcellularLocation>
        <location evidence="1">Cell membrane</location>
        <topology evidence="1">Multi-pass membrane protein</topology>
    </subcellularLocation>
</comment>
<feature type="transmembrane region" description="Helical" evidence="6">
    <location>
        <begin position="92"/>
        <end position="110"/>
    </location>
</feature>
<proteinExistence type="predicted"/>
<protein>
    <submittedName>
        <fullName evidence="7">Lys E type translocator</fullName>
    </submittedName>
</protein>
<evidence type="ECO:0000256" key="4">
    <source>
        <dbReference type="ARBA" id="ARBA00022989"/>
    </source>
</evidence>
<keyword evidence="3 6" id="KW-0812">Transmembrane</keyword>
<feature type="transmembrane region" description="Helical" evidence="6">
    <location>
        <begin position="23"/>
        <end position="45"/>
    </location>
</feature>
<dbReference type="EMBL" id="DQ295237">
    <property type="protein sequence ID" value="ABC25211.1"/>
    <property type="molecule type" value="Genomic_DNA"/>
</dbReference>
<feature type="transmembrane region" description="Helical" evidence="6">
    <location>
        <begin position="198"/>
        <end position="219"/>
    </location>
</feature>
<keyword evidence="2" id="KW-1003">Cell membrane</keyword>
<sequence>MTIVTTYICQLKLGKIMTLESTLQFLAITLFLEVTPGPGVMFILYQSAFSFRNAVAGTLGLLTSNVIWISLVATGLGLVLTQNPSVFDALRYAGAVYLVYLGYKIIHYGIGKPKANDNIHAEQHKSTWSSYRQGMLTSLSNPKALLFFMALFPQFTRPEYFIEDIIYFGLLKMTCLAIVMISYGIMGRRMFNYMGKSTWANTISRVFGGGIIIAAIAIARG</sequence>
<dbReference type="GO" id="GO:0005886">
    <property type="term" value="C:plasma membrane"/>
    <property type="evidence" value="ECO:0007669"/>
    <property type="project" value="UniProtKB-SubCell"/>
</dbReference>
<evidence type="ECO:0000256" key="2">
    <source>
        <dbReference type="ARBA" id="ARBA00022475"/>
    </source>
</evidence>
<reference evidence="7" key="1">
    <citation type="journal article" date="2006" name="Appl. Environ. Microbiol.">
        <title>Comparative genomics of DNA fragments from six Antarctic marine planktonic bacteria.</title>
        <authorList>
            <person name="Grzymski J.J."/>
            <person name="Carter B.J."/>
            <person name="DeLong E.F."/>
            <person name="Feldman R.A."/>
            <person name="Ghadiri A."/>
            <person name="Murray A.E."/>
        </authorList>
    </citation>
    <scope>NUCLEOTIDE SEQUENCE</scope>
</reference>
<feature type="transmembrane region" description="Helical" evidence="6">
    <location>
        <begin position="57"/>
        <end position="80"/>
    </location>
</feature>
<dbReference type="PIRSF" id="PIRSF006324">
    <property type="entry name" value="LeuE"/>
    <property type="match status" value="1"/>
</dbReference>
<keyword evidence="5 6" id="KW-0472">Membrane</keyword>
<evidence type="ECO:0000313" key="7">
    <source>
        <dbReference type="EMBL" id="ABC25211.1"/>
    </source>
</evidence>
<feature type="transmembrane region" description="Helical" evidence="6">
    <location>
        <begin position="165"/>
        <end position="186"/>
    </location>
</feature>